<dbReference type="EMBL" id="RCWN01000001">
    <property type="protein sequence ID" value="RLQ87615.1"/>
    <property type="molecule type" value="Genomic_DNA"/>
</dbReference>
<dbReference type="SUPFAM" id="SSF102405">
    <property type="entry name" value="MCP/YpsA-like"/>
    <property type="match status" value="1"/>
</dbReference>
<dbReference type="RefSeq" id="WP_121644584.1">
    <property type="nucleotide sequence ID" value="NZ_RCWN01000001.1"/>
</dbReference>
<reference evidence="4 5" key="1">
    <citation type="submission" date="2018-10" db="EMBL/GenBank/DDBJ databases">
        <title>Notoacmeibacter sp. M2BS9Y-3-1, whole genome shotgun sequence.</title>
        <authorList>
            <person name="Tuo L."/>
        </authorList>
    </citation>
    <scope>NUCLEOTIDE SEQUENCE [LARGE SCALE GENOMIC DNA]</scope>
    <source>
        <strain evidence="4 5">M2BS9Y-3-1</strain>
    </source>
</reference>
<dbReference type="Gene3D" id="3.40.50.450">
    <property type="match status" value="1"/>
</dbReference>
<dbReference type="EC" id="3.2.2.n1" evidence="3"/>
<protein>
    <recommendedName>
        <fullName evidence="3">Cytokinin riboside 5'-monophosphate phosphoribohydrolase</fullName>
        <ecNumber evidence="3">3.2.2.n1</ecNumber>
    </recommendedName>
</protein>
<proteinExistence type="inferred from homology"/>
<evidence type="ECO:0000256" key="3">
    <source>
        <dbReference type="RuleBase" id="RU363015"/>
    </source>
</evidence>
<dbReference type="AlphaFoldDB" id="A0A3L7JB56"/>
<dbReference type="PANTHER" id="PTHR31223">
    <property type="entry name" value="LOG FAMILY PROTEIN YJL055W"/>
    <property type="match status" value="1"/>
</dbReference>
<gene>
    <name evidence="4" type="ORF">D8780_04750</name>
</gene>
<keyword evidence="5" id="KW-1185">Reference proteome</keyword>
<comment type="catalytic activity">
    <reaction evidence="1">
        <text>AMP + H2O = D-ribose 5-phosphate + adenine</text>
        <dbReference type="Rhea" id="RHEA:20129"/>
        <dbReference type="ChEBI" id="CHEBI:15377"/>
        <dbReference type="ChEBI" id="CHEBI:16708"/>
        <dbReference type="ChEBI" id="CHEBI:78346"/>
        <dbReference type="ChEBI" id="CHEBI:456215"/>
        <dbReference type="EC" id="3.2.2.4"/>
    </reaction>
</comment>
<dbReference type="GO" id="GO:0005829">
    <property type="term" value="C:cytosol"/>
    <property type="evidence" value="ECO:0007669"/>
    <property type="project" value="TreeGrafter"/>
</dbReference>
<dbReference type="Proteomes" id="UP000281094">
    <property type="component" value="Unassembled WGS sequence"/>
</dbReference>
<organism evidence="4 5">
    <name type="scientific">Notoacmeibacter ruber</name>
    <dbReference type="NCBI Taxonomy" id="2670375"/>
    <lineage>
        <taxon>Bacteria</taxon>
        <taxon>Pseudomonadati</taxon>
        <taxon>Pseudomonadota</taxon>
        <taxon>Alphaproteobacteria</taxon>
        <taxon>Hyphomicrobiales</taxon>
        <taxon>Notoacmeibacteraceae</taxon>
        <taxon>Notoacmeibacter</taxon>
    </lineage>
</organism>
<dbReference type="Pfam" id="PF03641">
    <property type="entry name" value="Lysine_decarbox"/>
    <property type="match status" value="1"/>
</dbReference>
<dbReference type="GO" id="GO:0009691">
    <property type="term" value="P:cytokinin biosynthetic process"/>
    <property type="evidence" value="ECO:0007669"/>
    <property type="project" value="UniProtKB-UniRule"/>
</dbReference>
<sequence length="202" mass="21976">MKRSICVYCGSSDGVDPSFVELAYQLGESIGSSNCNLVFGGGLRGLMGAVARGTKAAGGHVTGIIPQFLLDREQGDGDTSLFDEYHVVETMHQRKHMLFDKSDAFVAMPGGLGTLEEIVEIMTWAQLGRHQKPMVFASFKDFWKPMESLLSHMSTAGFIHSASRVEPITVHRVEDVVTAVEAGWSGQAPKQGTQQQDLSDKL</sequence>
<keyword evidence="3" id="KW-0378">Hydrolase</keyword>
<evidence type="ECO:0000256" key="1">
    <source>
        <dbReference type="ARBA" id="ARBA00000274"/>
    </source>
</evidence>
<dbReference type="PANTHER" id="PTHR31223:SF70">
    <property type="entry name" value="LOG FAMILY PROTEIN YJL055W"/>
    <property type="match status" value="1"/>
</dbReference>
<name>A0A3L7JB56_9HYPH</name>
<dbReference type="InterPro" id="IPR031100">
    <property type="entry name" value="LOG_fam"/>
</dbReference>
<dbReference type="InterPro" id="IPR005269">
    <property type="entry name" value="LOG"/>
</dbReference>
<dbReference type="GO" id="GO:0008714">
    <property type="term" value="F:AMP nucleosidase activity"/>
    <property type="evidence" value="ECO:0007669"/>
    <property type="project" value="UniProtKB-EC"/>
</dbReference>
<comment type="similarity">
    <text evidence="2 3">Belongs to the LOG family.</text>
</comment>
<accession>A0A3L7JB56</accession>
<evidence type="ECO:0000256" key="2">
    <source>
        <dbReference type="ARBA" id="ARBA00006763"/>
    </source>
</evidence>
<evidence type="ECO:0000313" key="5">
    <source>
        <dbReference type="Proteomes" id="UP000281094"/>
    </source>
</evidence>
<dbReference type="NCBIfam" id="TIGR00730">
    <property type="entry name" value="Rossman fold protein, TIGR00730 family"/>
    <property type="match status" value="1"/>
</dbReference>
<evidence type="ECO:0000313" key="4">
    <source>
        <dbReference type="EMBL" id="RLQ87615.1"/>
    </source>
</evidence>
<comment type="caution">
    <text evidence="4">The sequence shown here is derived from an EMBL/GenBank/DDBJ whole genome shotgun (WGS) entry which is preliminary data.</text>
</comment>
<keyword evidence="3" id="KW-0203">Cytokinin biosynthesis</keyword>